<protein>
    <recommendedName>
        <fullName evidence="4">Carbohydrate esterase family 16 protein</fullName>
    </recommendedName>
</protein>
<keyword evidence="1" id="KW-0732">Signal</keyword>
<dbReference type="InterPro" id="IPR050592">
    <property type="entry name" value="GDSL_lipolytic_enzyme"/>
</dbReference>
<dbReference type="Gene3D" id="3.40.50.1110">
    <property type="entry name" value="SGNH hydrolase"/>
    <property type="match status" value="1"/>
</dbReference>
<name>A0ABR4CVG5_9HELO</name>
<dbReference type="SUPFAM" id="SSF52266">
    <property type="entry name" value="SGNH hydrolase"/>
    <property type="match status" value="1"/>
</dbReference>
<evidence type="ECO:0000256" key="1">
    <source>
        <dbReference type="ARBA" id="ARBA00022729"/>
    </source>
</evidence>
<evidence type="ECO:0008006" key="4">
    <source>
        <dbReference type="Google" id="ProtNLM"/>
    </source>
</evidence>
<evidence type="ECO:0000313" key="2">
    <source>
        <dbReference type="EMBL" id="KAL2073938.1"/>
    </source>
</evidence>
<keyword evidence="3" id="KW-1185">Reference proteome</keyword>
<dbReference type="PANTHER" id="PTHR45642:SF139">
    <property type="entry name" value="SGNH HYDROLASE-TYPE ESTERASE DOMAIN-CONTAINING PROTEIN"/>
    <property type="match status" value="1"/>
</dbReference>
<gene>
    <name evidence="2" type="ORF">VTL71DRAFT_11264</name>
</gene>
<dbReference type="EMBL" id="JAZHXI010000003">
    <property type="protein sequence ID" value="KAL2073938.1"/>
    <property type="molecule type" value="Genomic_DNA"/>
</dbReference>
<dbReference type="InterPro" id="IPR036514">
    <property type="entry name" value="SGNH_hydro_sf"/>
</dbReference>
<reference evidence="2 3" key="1">
    <citation type="journal article" date="2024" name="Commun. Biol.">
        <title>Comparative genomic analysis of thermophilic fungi reveals convergent evolutionary adaptations and gene losses.</title>
        <authorList>
            <person name="Steindorff A.S."/>
            <person name="Aguilar-Pontes M.V."/>
            <person name="Robinson A.J."/>
            <person name="Andreopoulos B."/>
            <person name="LaButti K."/>
            <person name="Kuo A."/>
            <person name="Mondo S."/>
            <person name="Riley R."/>
            <person name="Otillar R."/>
            <person name="Haridas S."/>
            <person name="Lipzen A."/>
            <person name="Grimwood J."/>
            <person name="Schmutz J."/>
            <person name="Clum A."/>
            <person name="Reid I.D."/>
            <person name="Moisan M.C."/>
            <person name="Butler G."/>
            <person name="Nguyen T.T.M."/>
            <person name="Dewar K."/>
            <person name="Conant G."/>
            <person name="Drula E."/>
            <person name="Henrissat B."/>
            <person name="Hansel C."/>
            <person name="Singer S."/>
            <person name="Hutchinson M.I."/>
            <person name="de Vries R.P."/>
            <person name="Natvig D.O."/>
            <person name="Powell A.J."/>
            <person name="Tsang A."/>
            <person name="Grigoriev I.V."/>
        </authorList>
    </citation>
    <scope>NUCLEOTIDE SEQUENCE [LARGE SCALE GENOMIC DNA]</scope>
    <source>
        <strain evidence="2 3">CBS 494.80</strain>
    </source>
</reference>
<accession>A0ABR4CVG5</accession>
<dbReference type="InterPro" id="IPR001087">
    <property type="entry name" value="GDSL"/>
</dbReference>
<evidence type="ECO:0000313" key="3">
    <source>
        <dbReference type="Proteomes" id="UP001595075"/>
    </source>
</evidence>
<proteinExistence type="predicted"/>
<dbReference type="Pfam" id="PF00657">
    <property type="entry name" value="Lipase_GDSL"/>
    <property type="match status" value="1"/>
</dbReference>
<sequence>MVWDKEYFCVVSSLPLSEPKVIELMSHSGDSYTTTGFNETGIQPTPTNPLGNPTYPGYTASNGPNWIDYLTVKYNASTVLTYNLAYGGAIMNSKLVAPWKPEVSSIADQIQNQWFPTYAGKSSSTKWTPKDTLFAVFDGINDIGNSWWLADTATLNAKIFAIFQGLVDQLYYAGGRNFVFLNVPPVDRSPLALTNTPADQAREKADILAWNAALVTMARAIKVEKPDVNIFVVDSYKYFTEVLDKPQEYKQTALYRNTTSYCAEYQNGTPAVDTYVPACGIPVNRYFWLNSLHPTYPMHDVLAEQVSLLLKEGPNIC</sequence>
<organism evidence="2 3">
    <name type="scientific">Oculimacula yallundae</name>
    <dbReference type="NCBI Taxonomy" id="86028"/>
    <lineage>
        <taxon>Eukaryota</taxon>
        <taxon>Fungi</taxon>
        <taxon>Dikarya</taxon>
        <taxon>Ascomycota</taxon>
        <taxon>Pezizomycotina</taxon>
        <taxon>Leotiomycetes</taxon>
        <taxon>Helotiales</taxon>
        <taxon>Ploettnerulaceae</taxon>
        <taxon>Oculimacula</taxon>
    </lineage>
</organism>
<dbReference type="Proteomes" id="UP001595075">
    <property type="component" value="Unassembled WGS sequence"/>
</dbReference>
<comment type="caution">
    <text evidence="2">The sequence shown here is derived from an EMBL/GenBank/DDBJ whole genome shotgun (WGS) entry which is preliminary data.</text>
</comment>
<dbReference type="CDD" id="cd01846">
    <property type="entry name" value="fatty_acyltransferase_like"/>
    <property type="match status" value="1"/>
</dbReference>
<dbReference type="PANTHER" id="PTHR45642">
    <property type="entry name" value="GDSL ESTERASE/LIPASE EXL3"/>
    <property type="match status" value="1"/>
</dbReference>